<feature type="region of interest" description="Disordered" evidence="1">
    <location>
        <begin position="196"/>
        <end position="249"/>
    </location>
</feature>
<keyword evidence="4" id="KW-1185">Reference proteome</keyword>
<accession>A0ABP3FXI0</accession>
<dbReference type="PANTHER" id="PTHR30390:SF6">
    <property type="entry name" value="DNAA INITIATOR-ASSOCIATING PROTEIN DIAA"/>
    <property type="match status" value="1"/>
</dbReference>
<evidence type="ECO:0000313" key="3">
    <source>
        <dbReference type="EMBL" id="GAA0327654.1"/>
    </source>
</evidence>
<evidence type="ECO:0000259" key="2">
    <source>
        <dbReference type="PROSITE" id="PS51464"/>
    </source>
</evidence>
<feature type="domain" description="SIS" evidence="2">
    <location>
        <begin position="30"/>
        <end position="192"/>
    </location>
</feature>
<reference evidence="4" key="1">
    <citation type="journal article" date="2019" name="Int. J. Syst. Evol. Microbiol.">
        <title>The Global Catalogue of Microorganisms (GCM) 10K type strain sequencing project: providing services to taxonomists for standard genome sequencing and annotation.</title>
        <authorList>
            <consortium name="The Broad Institute Genomics Platform"/>
            <consortium name="The Broad Institute Genome Sequencing Center for Infectious Disease"/>
            <person name="Wu L."/>
            <person name="Ma J."/>
        </authorList>
    </citation>
    <scope>NUCLEOTIDE SEQUENCE [LARGE SCALE GENOMIC DNA]</scope>
    <source>
        <strain evidence="4">JCM 3146</strain>
    </source>
</reference>
<dbReference type="RefSeq" id="WP_252800830.1">
    <property type="nucleotide sequence ID" value="NZ_BAAABM010000009.1"/>
</dbReference>
<dbReference type="CDD" id="cd05006">
    <property type="entry name" value="SIS_GmhA"/>
    <property type="match status" value="1"/>
</dbReference>
<dbReference type="InterPro" id="IPR035461">
    <property type="entry name" value="GmhA/DiaA"/>
</dbReference>
<sequence>MIDSHLTALEEALRRFQAQTPRLESWGRRLATVLEDGGRLLACGNGGSAEQAQHLTAELVGRYQTERRPFAAIPLHTDISALTAIGNDYGHEEMFARQVRAHGRPGDVLICLSTSGSSRNVIAAARAAAEVGVRAWALTGPGPNPLAGVCAEAVTVEAPSTATVQEVHLAAIHMLCAAIDAVVCGTADGTVRCATGDGSTAHRAGDGARARGTGDGAMRRDTADGAMAHGTGDGSTAHGSTDGTSVRGAADGARRVLGLGREAEEAV</sequence>
<comment type="caution">
    <text evidence="3">The sequence shown here is derived from an EMBL/GenBank/DDBJ whole genome shotgun (WGS) entry which is preliminary data.</text>
</comment>
<dbReference type="InterPro" id="IPR046348">
    <property type="entry name" value="SIS_dom_sf"/>
</dbReference>
<dbReference type="InterPro" id="IPR001347">
    <property type="entry name" value="SIS_dom"/>
</dbReference>
<dbReference type="SUPFAM" id="SSF53697">
    <property type="entry name" value="SIS domain"/>
    <property type="match status" value="1"/>
</dbReference>
<evidence type="ECO:0000313" key="4">
    <source>
        <dbReference type="Proteomes" id="UP001501822"/>
    </source>
</evidence>
<gene>
    <name evidence="3" type="ORF">GCM10010151_17020</name>
</gene>
<organism evidence="3 4">
    <name type="scientific">Actinoallomurus spadix</name>
    <dbReference type="NCBI Taxonomy" id="79912"/>
    <lineage>
        <taxon>Bacteria</taxon>
        <taxon>Bacillati</taxon>
        <taxon>Actinomycetota</taxon>
        <taxon>Actinomycetes</taxon>
        <taxon>Streptosporangiales</taxon>
        <taxon>Thermomonosporaceae</taxon>
        <taxon>Actinoallomurus</taxon>
    </lineage>
</organism>
<dbReference type="InterPro" id="IPR050099">
    <property type="entry name" value="SIS_GmhA/DiaA_subfam"/>
</dbReference>
<evidence type="ECO:0000256" key="1">
    <source>
        <dbReference type="SAM" id="MobiDB-lite"/>
    </source>
</evidence>
<dbReference type="Gene3D" id="3.40.50.10490">
    <property type="entry name" value="Glucose-6-phosphate isomerase like protein, domain 1"/>
    <property type="match status" value="1"/>
</dbReference>
<name>A0ABP3FXI0_9ACTN</name>
<dbReference type="Pfam" id="PF13580">
    <property type="entry name" value="SIS_2"/>
    <property type="match status" value="1"/>
</dbReference>
<dbReference type="PANTHER" id="PTHR30390">
    <property type="entry name" value="SEDOHEPTULOSE 7-PHOSPHATE ISOMERASE / DNAA INITIATOR-ASSOCIATING FACTOR FOR REPLICATION INITIATION"/>
    <property type="match status" value="1"/>
</dbReference>
<proteinExistence type="predicted"/>
<dbReference type="Proteomes" id="UP001501822">
    <property type="component" value="Unassembled WGS sequence"/>
</dbReference>
<dbReference type="EMBL" id="BAAABM010000009">
    <property type="protein sequence ID" value="GAA0327654.1"/>
    <property type="molecule type" value="Genomic_DNA"/>
</dbReference>
<protein>
    <recommendedName>
        <fullName evidence="2">SIS domain-containing protein</fullName>
    </recommendedName>
</protein>
<dbReference type="PROSITE" id="PS51464">
    <property type="entry name" value="SIS"/>
    <property type="match status" value="1"/>
</dbReference>